<gene>
    <name evidence="1" type="ORF">XAXN_03170</name>
</gene>
<dbReference type="GO" id="GO:0016740">
    <property type="term" value="F:transferase activity"/>
    <property type="evidence" value="ECO:0007669"/>
    <property type="project" value="UniProtKB-KW"/>
</dbReference>
<dbReference type="Proteomes" id="UP000054035">
    <property type="component" value="Unassembled WGS sequence"/>
</dbReference>
<name>A0A0N8GE05_9XANT</name>
<sequence length="25" mass="2640">AAPARPQALMEIAYPDLYCTTTTAA</sequence>
<evidence type="ECO:0000313" key="1">
    <source>
        <dbReference type="EMBL" id="KPL50177.1"/>
    </source>
</evidence>
<proteinExistence type="predicted"/>
<dbReference type="EMBL" id="JFAQ01000031">
    <property type="protein sequence ID" value="KPL50177.1"/>
    <property type="molecule type" value="Genomic_DNA"/>
</dbReference>
<accession>A0A0N8GE05</accession>
<evidence type="ECO:0000313" key="2">
    <source>
        <dbReference type="Proteomes" id="UP000054035"/>
    </source>
</evidence>
<protein>
    <submittedName>
        <fullName evidence="1">GNAT family acetyltransferase</fullName>
    </submittedName>
</protein>
<reference evidence="1 2" key="1">
    <citation type="submission" date="2014-02" db="EMBL/GenBank/DDBJ databases">
        <title>Genome sequence of Xanthomonas axonopodis DSM 3585 (T).</title>
        <authorList>
            <person name="Midha S."/>
            <person name="Patil P.B."/>
        </authorList>
    </citation>
    <scope>NUCLEOTIDE SEQUENCE [LARGE SCALE GENOMIC DNA]</scope>
    <source>
        <strain evidence="1 2">DSM 3585</strain>
    </source>
</reference>
<comment type="caution">
    <text evidence="1">The sequence shown here is derived from an EMBL/GenBank/DDBJ whole genome shotgun (WGS) entry which is preliminary data.</text>
</comment>
<keyword evidence="1" id="KW-0808">Transferase</keyword>
<feature type="non-terminal residue" evidence="1">
    <location>
        <position position="1"/>
    </location>
</feature>
<dbReference type="AlphaFoldDB" id="A0A0N8GE05"/>
<dbReference type="PATRIC" id="fig|53413.25.peg.2953"/>
<organism evidence="1 2">
    <name type="scientific">Xanthomonas axonopodis</name>
    <dbReference type="NCBI Taxonomy" id="53413"/>
    <lineage>
        <taxon>Bacteria</taxon>
        <taxon>Pseudomonadati</taxon>
        <taxon>Pseudomonadota</taxon>
        <taxon>Gammaproteobacteria</taxon>
        <taxon>Lysobacterales</taxon>
        <taxon>Lysobacteraceae</taxon>
        <taxon>Xanthomonas</taxon>
    </lineage>
</organism>